<dbReference type="Pfam" id="PF13460">
    <property type="entry name" value="NAD_binding_10"/>
    <property type="match status" value="1"/>
</dbReference>
<comment type="caution">
    <text evidence="2">The sequence shown here is derived from an EMBL/GenBank/DDBJ whole genome shotgun (WGS) entry which is preliminary data.</text>
</comment>
<sequence length="295" mass="31596">MIVTTTPTGTIGSQVVDRLIHANEQVRVIVRDPSRLHPTVRDRVEVVPGSHDDPEVVNKAFAGADAVFWLVPADRQAPSAHAAYVDFARPAVEAFVEHGVGHVVGVSALGRGLPVAEHAGYVTATLAMDDLIASRGVNYRALTNPAFMDNTLRSVRAIKTEGRFGSPVAGDRKMPTVATRDIAAAAAGLLLDRDWTGFAEVPLLGPEDLSFNEMAEIISDTLGIPVGYEQTPADSLKDDLLAYGWSEPMAQAMVDMLLAGNNGLNEGVTRTPENTTPTTFRQWCQDVLKPAFDAA</sequence>
<dbReference type="EMBL" id="JBHUKR010000024">
    <property type="protein sequence ID" value="MFD2422056.1"/>
    <property type="molecule type" value="Genomic_DNA"/>
</dbReference>
<evidence type="ECO:0000259" key="1">
    <source>
        <dbReference type="Pfam" id="PF13460"/>
    </source>
</evidence>
<reference evidence="3" key="1">
    <citation type="journal article" date="2019" name="Int. J. Syst. Evol. Microbiol.">
        <title>The Global Catalogue of Microorganisms (GCM) 10K type strain sequencing project: providing services to taxonomists for standard genome sequencing and annotation.</title>
        <authorList>
            <consortium name="The Broad Institute Genomics Platform"/>
            <consortium name="The Broad Institute Genome Sequencing Center for Infectious Disease"/>
            <person name="Wu L."/>
            <person name="Ma J."/>
        </authorList>
    </citation>
    <scope>NUCLEOTIDE SEQUENCE [LARGE SCALE GENOMIC DNA]</scope>
    <source>
        <strain evidence="3">CGMCC 4.7645</strain>
    </source>
</reference>
<organism evidence="2 3">
    <name type="scientific">Amycolatopsis pigmentata</name>
    <dbReference type="NCBI Taxonomy" id="450801"/>
    <lineage>
        <taxon>Bacteria</taxon>
        <taxon>Bacillati</taxon>
        <taxon>Actinomycetota</taxon>
        <taxon>Actinomycetes</taxon>
        <taxon>Pseudonocardiales</taxon>
        <taxon>Pseudonocardiaceae</taxon>
        <taxon>Amycolatopsis</taxon>
    </lineage>
</organism>
<dbReference type="Proteomes" id="UP001597417">
    <property type="component" value="Unassembled WGS sequence"/>
</dbReference>
<proteinExistence type="predicted"/>
<dbReference type="Gene3D" id="3.40.50.720">
    <property type="entry name" value="NAD(P)-binding Rossmann-like Domain"/>
    <property type="match status" value="1"/>
</dbReference>
<dbReference type="Gene3D" id="3.90.25.10">
    <property type="entry name" value="UDP-galactose 4-epimerase, domain 1"/>
    <property type="match status" value="1"/>
</dbReference>
<feature type="domain" description="NAD(P)-binding" evidence="1">
    <location>
        <begin position="8"/>
        <end position="191"/>
    </location>
</feature>
<protein>
    <submittedName>
        <fullName evidence="2">NAD(P)H-binding protein</fullName>
    </submittedName>
</protein>
<name>A0ABW5G4M6_9PSEU</name>
<dbReference type="InterPro" id="IPR051604">
    <property type="entry name" value="Ergot_Alk_Oxidoreductase"/>
</dbReference>
<dbReference type="PANTHER" id="PTHR43162">
    <property type="match status" value="1"/>
</dbReference>
<dbReference type="InterPro" id="IPR036291">
    <property type="entry name" value="NAD(P)-bd_dom_sf"/>
</dbReference>
<gene>
    <name evidence="2" type="ORF">ACFSXZ_37580</name>
</gene>
<keyword evidence="3" id="KW-1185">Reference proteome</keyword>
<evidence type="ECO:0000313" key="3">
    <source>
        <dbReference type="Proteomes" id="UP001597417"/>
    </source>
</evidence>
<accession>A0ABW5G4M6</accession>
<dbReference type="SUPFAM" id="SSF51735">
    <property type="entry name" value="NAD(P)-binding Rossmann-fold domains"/>
    <property type="match status" value="1"/>
</dbReference>
<dbReference type="PANTHER" id="PTHR43162:SF1">
    <property type="entry name" value="PRESTALK A DIFFERENTIATION PROTEIN A"/>
    <property type="match status" value="1"/>
</dbReference>
<dbReference type="InterPro" id="IPR016040">
    <property type="entry name" value="NAD(P)-bd_dom"/>
</dbReference>
<evidence type="ECO:0000313" key="2">
    <source>
        <dbReference type="EMBL" id="MFD2422056.1"/>
    </source>
</evidence>
<dbReference type="RefSeq" id="WP_378270945.1">
    <property type="nucleotide sequence ID" value="NZ_JBHUKR010000024.1"/>
</dbReference>